<protein>
    <submittedName>
        <fullName evidence="3">MxaC protein</fullName>
    </submittedName>
</protein>
<dbReference type="Pfam" id="PF13519">
    <property type="entry name" value="VWA_2"/>
    <property type="match status" value="1"/>
</dbReference>
<dbReference type="AlphaFoldDB" id="A0A1H8E394"/>
<dbReference type="RefSeq" id="WP_090610116.1">
    <property type="nucleotide sequence ID" value="NZ_CP067124.1"/>
</dbReference>
<feature type="domain" description="VWFA" evidence="2">
    <location>
        <begin position="82"/>
        <end position="281"/>
    </location>
</feature>
<keyword evidence="1" id="KW-1133">Transmembrane helix</keyword>
<dbReference type="SUPFAM" id="SSF53300">
    <property type="entry name" value="vWA-like"/>
    <property type="match status" value="1"/>
</dbReference>
<dbReference type="Proteomes" id="UP000199054">
    <property type="component" value="Unassembled WGS sequence"/>
</dbReference>
<name>A0A1H8E394_9RHOB</name>
<dbReference type="PROSITE" id="PS50234">
    <property type="entry name" value="VWFA"/>
    <property type="match status" value="1"/>
</dbReference>
<accession>A0A1H8E394</accession>
<dbReference type="InterPro" id="IPR002035">
    <property type="entry name" value="VWF_A"/>
</dbReference>
<dbReference type="EMBL" id="FODE01000001">
    <property type="protein sequence ID" value="SEN13238.1"/>
    <property type="molecule type" value="Genomic_DNA"/>
</dbReference>
<dbReference type="STRING" id="34002.SAMN04489859_1001135"/>
<organism evidence="3 4">
    <name type="scientific">Paracoccus alcaliphilus</name>
    <dbReference type="NCBI Taxonomy" id="34002"/>
    <lineage>
        <taxon>Bacteria</taxon>
        <taxon>Pseudomonadati</taxon>
        <taxon>Pseudomonadota</taxon>
        <taxon>Alphaproteobacteria</taxon>
        <taxon>Rhodobacterales</taxon>
        <taxon>Paracoccaceae</taxon>
        <taxon>Paracoccus</taxon>
    </lineage>
</organism>
<proteinExistence type="predicted"/>
<evidence type="ECO:0000259" key="2">
    <source>
        <dbReference type="PROSITE" id="PS50234"/>
    </source>
</evidence>
<keyword evidence="4" id="KW-1185">Reference proteome</keyword>
<sequence>MIGFGLPYALAALPLALLPLLARWLRADRVPRLDLRPADGASRAVDIGLTALGMITIAALVLGISDPVLKGGTVSYRGNGTNLVLLIDRSSSMDDTFAGRAPNGNEESKSTAARRILQEFIQQRPDDRIGIAAFSTAPLEVLPMTVSRNAINAAIAAQDERGLSQTDVGRGLALAMEMMRDASSMGSRAVVMVSDGAGVISAEVQDMLRELAAEQRINLYWLYLRTVGAKSIFDDGAPGESNTPQTRPERHLHLFLQRLGITYRAFEAESPEAVEQAVEEIGKMEARPILTERVLPRRDLDWICYLLAAVAAGGLTLARWLERPYAPRRPAALMRQT</sequence>
<dbReference type="OrthoDB" id="6206554at2"/>
<gene>
    <name evidence="3" type="ORF">SAMN04489859_1001135</name>
</gene>
<evidence type="ECO:0000313" key="4">
    <source>
        <dbReference type="Proteomes" id="UP000199054"/>
    </source>
</evidence>
<evidence type="ECO:0000313" key="3">
    <source>
        <dbReference type="EMBL" id="SEN13238.1"/>
    </source>
</evidence>
<dbReference type="SMART" id="SM00327">
    <property type="entry name" value="VWA"/>
    <property type="match status" value="1"/>
</dbReference>
<dbReference type="CDD" id="cd00198">
    <property type="entry name" value="vWFA"/>
    <property type="match status" value="1"/>
</dbReference>
<keyword evidence="1" id="KW-0812">Transmembrane</keyword>
<evidence type="ECO:0000256" key="1">
    <source>
        <dbReference type="SAM" id="Phobius"/>
    </source>
</evidence>
<reference evidence="3 4" key="1">
    <citation type="submission" date="2016-10" db="EMBL/GenBank/DDBJ databases">
        <authorList>
            <person name="de Groot N.N."/>
        </authorList>
    </citation>
    <scope>NUCLEOTIDE SEQUENCE [LARGE SCALE GENOMIC DNA]</scope>
    <source>
        <strain evidence="3 4">DSM 8512</strain>
    </source>
</reference>
<feature type="transmembrane region" description="Helical" evidence="1">
    <location>
        <begin position="51"/>
        <end position="69"/>
    </location>
</feature>
<dbReference type="Gene3D" id="3.40.50.410">
    <property type="entry name" value="von Willebrand factor, type A domain"/>
    <property type="match status" value="1"/>
</dbReference>
<dbReference type="InterPro" id="IPR036465">
    <property type="entry name" value="vWFA_dom_sf"/>
</dbReference>
<keyword evidence="1" id="KW-0472">Membrane</keyword>